<dbReference type="NCBIfam" id="TIGR00095">
    <property type="entry name" value="16S rRNA (guanine(966)-N(2))-methyltransferase RsmD"/>
    <property type="match status" value="1"/>
</dbReference>
<accession>A0A7M1LFB3</accession>
<proteinExistence type="predicted"/>
<dbReference type="Gene3D" id="3.40.50.150">
    <property type="entry name" value="Vaccinia Virus protein VP39"/>
    <property type="match status" value="1"/>
</dbReference>
<keyword evidence="4" id="KW-1185">Reference proteome</keyword>
<keyword evidence="2 3" id="KW-0808">Transferase</keyword>
<gene>
    <name evidence="3" type="primary">rsmD</name>
    <name evidence="3" type="ORF">IMC76_07315</name>
</gene>
<dbReference type="PIRSF" id="PIRSF004553">
    <property type="entry name" value="CHP00095"/>
    <property type="match status" value="1"/>
</dbReference>
<evidence type="ECO:0000256" key="1">
    <source>
        <dbReference type="ARBA" id="ARBA00022603"/>
    </source>
</evidence>
<name>A0A7M1LFB3_9BACT</name>
<dbReference type="OrthoDB" id="9803017at2"/>
<dbReference type="InterPro" id="IPR029063">
    <property type="entry name" value="SAM-dependent_MTases_sf"/>
</dbReference>
<dbReference type="EC" id="2.1.1.171" evidence="3"/>
<sequence>MSKFFTTINSGIYKGKKLALPSSSTTRPTKAIVKGSFFDTYRYDLRGKVFIEMFGGSGSMAAEALSNGAKKAYAIEKDRDAFKLLSSNFSLISKDLVAINGDSFKEIPTLLLGDEYILYIDPPFNIRDGFNDVYEKVIKLINSLDERVVLVTIEHASSVKFEEKIGKFSLIKSKKFGLTTLTYYA</sequence>
<dbReference type="PANTHER" id="PTHR43542">
    <property type="entry name" value="METHYLTRANSFERASE"/>
    <property type="match status" value="1"/>
</dbReference>
<dbReference type="Proteomes" id="UP000594749">
    <property type="component" value="Chromosome"/>
</dbReference>
<dbReference type="AlphaFoldDB" id="A0A7M1LFB3"/>
<evidence type="ECO:0000313" key="3">
    <source>
        <dbReference type="EMBL" id="QOQ87013.1"/>
    </source>
</evidence>
<dbReference type="GO" id="GO:0052913">
    <property type="term" value="F:16S rRNA (guanine(966)-N(2))-methyltransferase activity"/>
    <property type="evidence" value="ECO:0007669"/>
    <property type="project" value="UniProtKB-EC"/>
</dbReference>
<dbReference type="SUPFAM" id="SSF53335">
    <property type="entry name" value="S-adenosyl-L-methionine-dependent methyltransferases"/>
    <property type="match status" value="1"/>
</dbReference>
<dbReference type="RefSeq" id="WP_025803371.1">
    <property type="nucleotide sequence ID" value="NZ_CP053842.1"/>
</dbReference>
<dbReference type="Pfam" id="PF03602">
    <property type="entry name" value="Cons_hypoth95"/>
    <property type="match status" value="1"/>
</dbReference>
<evidence type="ECO:0000313" key="4">
    <source>
        <dbReference type="Proteomes" id="UP000594749"/>
    </source>
</evidence>
<protein>
    <submittedName>
        <fullName evidence="3">16S rRNA (Guanine(966)-N(2))-methyltransferase RsmD</fullName>
        <ecNumber evidence="3">2.1.1.171</ecNumber>
    </submittedName>
</protein>
<dbReference type="InterPro" id="IPR004398">
    <property type="entry name" value="RNA_MeTrfase_RsmD"/>
</dbReference>
<evidence type="ECO:0000256" key="2">
    <source>
        <dbReference type="ARBA" id="ARBA00022679"/>
    </source>
</evidence>
<dbReference type="PANTHER" id="PTHR43542:SF1">
    <property type="entry name" value="METHYLTRANSFERASE"/>
    <property type="match status" value="1"/>
</dbReference>
<organism evidence="3 4">
    <name type="scientific">Campylobacter corcagiensis</name>
    <dbReference type="NCBI Taxonomy" id="1448857"/>
    <lineage>
        <taxon>Bacteria</taxon>
        <taxon>Pseudomonadati</taxon>
        <taxon>Campylobacterota</taxon>
        <taxon>Epsilonproteobacteria</taxon>
        <taxon>Campylobacterales</taxon>
        <taxon>Campylobacteraceae</taxon>
        <taxon>Campylobacter</taxon>
    </lineage>
</organism>
<dbReference type="EMBL" id="CP063078">
    <property type="protein sequence ID" value="QOQ87013.1"/>
    <property type="molecule type" value="Genomic_DNA"/>
</dbReference>
<keyword evidence="1 3" id="KW-0489">Methyltransferase</keyword>
<reference evidence="3 4" key="1">
    <citation type="submission" date="2020-10" db="EMBL/GenBank/DDBJ databases">
        <title>Campylobacter and Helicobacter PacBio genomes.</title>
        <authorList>
            <person name="Lane C."/>
        </authorList>
    </citation>
    <scope>NUCLEOTIDE SEQUENCE [LARGE SCALE GENOMIC DNA]</scope>
    <source>
        <strain evidence="3 4">2016D-0077</strain>
    </source>
</reference>